<dbReference type="FunFam" id="1.25.10.30:FF:000001">
    <property type="entry name" value="Inositol 1,4,5-trisphosphate receptor, type 2"/>
    <property type="match status" value="1"/>
</dbReference>
<dbReference type="STRING" id="8153.ENSHBUP00000013266"/>
<sequence length="2436" mass="277980">MSDSASSFLHIGDIVSLYAEGTVNGFISTLGLVDDRCVVEPAAGDLDNPPKKFRDCLFKVCPMSRYSAQKQFWKAKQAKHEKDKIGDVVLLQKLQHASNLEQKQNETENKKVHGDVVKYGTVIQLLHMKSNKYLTVNKRLPALLEKNAMRVTLDGTGNEGSWHFIHDYTNAHCLCCAPHTLTRACLRPLQVNSVNCNTSWKINLFMMFNDHREEVLKGGDVVRLFHAEQEKFLTCDEYKSKLHVFLRTTLRQSATSATSSNALWEVEVVHHDPCRGGAGHWNSLYRFKHLATGNYLAAEVTMRSSWWTKEAMDGSRSNKRSHGERIKYKLVALGTCPTKEDKEAFAIVSVPVMEIRDLDFANDASAMLSTVVDQFSQGFISQNDRKYAIKLLEDVVFFVADVINSGQPVLDVVMTKPNRERQKLMREQNILKQIFGILKAPFKDRPGGEGPLLCLEELADQKNAPYQYMLRLSYRVLRHSQDDYRKNQEYIAKQFGVMQSQIGYDILAEDTITALLHNNRKLLEKHITKTEVETFVSLVRKNREPRFLDYLSDLCVSNNVAIPVTQELICKCMDGITKMSVLLFLQVWLMWTDKANEKQEKSIRQLAQEARQGNAHDENVLTYYRYQLKLFARMCLDRQYLAIDEISKQLDVELIFLCMMDETLPFDLRASFCRLMLHAHVDRDPQELVTPVKFARLWTEIPTSITIKDYDSNMDDSRDNKKNRFSSTMAFMEEYLNNVLNDDMPFHDEEKNKLTYEVVSLARHLIYFGFYSFFELLRLTRTLLGIIDCRLNPGHAGLVFNDDASGKNVKRSIHGMGQMMSTMVLNRKQSIFGGAVSRGAGMGPALVLEGQRASKDSLDNMDLTVMDTKLKILEILQFILNVRLDYRLSFLLSVFKKEFVDVYPMADADATTNMEHFIGEQAEAMFGVGKGNSILEVDDEGGRMFLRVLIHLTMHDYAPLVSAALQLLFRHFSQRQEMLHTFKQVQLLISAQDVENYKLIKADLDRLRTLVEKSELWVEKKSSGGGDGKKDKKDKKEKTEEGNENYQKVKEILERLNKMCSSGVWKKQQRLLKNMGAHKVMLDLLQVSYDKNDVKMQEIIKYTHLFLQKFCMGNQENQALLHKNLNLFLNPGVSCCTNFVNLSGRSVRFKDGFLCVVTCSDIFVRTEIVMLLHLWGPRVTYGDKMPIANEFGGMYHISLVELLAACAEGKNVYTEIKCTSLLPLEDVVRVVTHEDCITEVKIAYVNFVNHCYVDTEVEMKEIYTSNHIWNLFEDFTVDMARVGTAPYLQLCNIIVTIMCRQQHRGQVEACIKTLAVTAKSRSISVPLELEAQINTMLSTSALNSLSRSNPNYKSSSRLTRPSAPTNPWDYKNIIEKLQDIINTLEERLKPLVNAELSVLVDVLHQPELLFPEGTDIRQRCESGGFISKLIQHTKALMSSEEKLCIKVLKTLQEMLIRTLDFDEKGLVLRKVLLQNYLFPNKKTNQKNDLLGGEQERDWAAVAAIQCRLDREGGTKLFTDLVMSTKNDKIFQESIQLAICLLEGGNTEIQNSFYKLMMGDNKSEKFFKVFNDRMKEAQADIKATVSVNVGEMTHKANEKLENGESHLKIVSEDTSVESDYSIVSMYEVETEMGPAVTIMKPILRFLQLLCENHNNDLQNFLRCQNNKANYNLVCETLQFLDIMCGSTTGGLGLLGLYINESNVHLIIQSLETLTEYCQGPCQENQTCIVTHESNGIDIITALILNDISPLCRYRMEMVLQLKDNASKLLLALMESRHDSENAERILLNLRPRELVEVIKKAYNQESECEDVEVEVSPREVGHNIYILAQQLARHNKVLHNLLKPQKNNKEGEEGISSMLNLNNRPLSQMLKSSAPAPVVEQDPLEYYEQLTSQIEIVRDDRSMEQIVFPVHPICEFLTEESKIRVFNTTELDEQGSKVTHFFEQTSFLHGEMEWQKKLRSMPVLYWFSRRMTLWGTISFKLALFINLIIAFFYPYDSGQGAIDDSLLLMLFWVLTGLSVLGLFSQRSLTPFTVALILRSIYHLGIGNTLIVLGTLNLINKVVFVVSFVGNNGTFIMGYKAMVMDVEFLYHLAYVLTSTLGLFVHELFYSILLFDLIYREETLLNVINSVTRNGRSILLTALLALILVYLFSIVGFLFLKEDFIMEVDPLAQIAAGKFTSCSADGVSCTAETNTEEEEVPDSERACDTLLMCIVTVLNHGLRNGGGVGDVLRKPSKNEPLFPARVVYDLLFYFIVIIIVLNLIFGVIIDTFADLRSEKQKKEEILKTTCFICGLERDKFDNKTVSFEEHIKLEHNIWNYLYFIVLVREKNKTDYTGPESYVAHMIKNNNLDWFPRMQAMSLVVTDSDGEQNEMRQLQDKLVSTMKVVTTLTAQLTELKEQMTEQRKRRQRMGFVDVQGGASGAVPPSAAGGNHQIYKT</sequence>
<organism evidence="21 22">
    <name type="scientific">Haplochromis burtoni</name>
    <name type="common">Burton's mouthbrooder</name>
    <name type="synonym">Chromis burtoni</name>
    <dbReference type="NCBI Taxonomy" id="8153"/>
    <lineage>
        <taxon>Eukaryota</taxon>
        <taxon>Metazoa</taxon>
        <taxon>Chordata</taxon>
        <taxon>Craniata</taxon>
        <taxon>Vertebrata</taxon>
        <taxon>Euteleostomi</taxon>
        <taxon>Actinopterygii</taxon>
        <taxon>Neopterygii</taxon>
        <taxon>Teleostei</taxon>
        <taxon>Neoteleostei</taxon>
        <taxon>Acanthomorphata</taxon>
        <taxon>Ovalentaria</taxon>
        <taxon>Cichlomorphae</taxon>
        <taxon>Cichliformes</taxon>
        <taxon>Cichlidae</taxon>
        <taxon>African cichlids</taxon>
        <taxon>Pseudocrenilabrinae</taxon>
        <taxon>Haplochromini</taxon>
        <taxon>Haplochromis</taxon>
    </lineage>
</organism>
<dbReference type="InterPro" id="IPR036300">
    <property type="entry name" value="MIR_dom_sf"/>
</dbReference>
<keyword evidence="12 18" id="KW-0472">Membrane</keyword>
<evidence type="ECO:0000256" key="7">
    <source>
        <dbReference type="ARBA" id="ARBA00022692"/>
    </source>
</evidence>
<keyword evidence="9 18" id="KW-0256">Endoplasmic reticulum</keyword>
<feature type="compositionally biased region" description="Low complexity" evidence="19">
    <location>
        <begin position="2420"/>
        <end position="2429"/>
    </location>
</feature>
<comment type="function">
    <text evidence="18">Receptor for inositol 1,4,5-trisphosphate, a second messenger that mediates the release of intracellular calcium.</text>
</comment>
<keyword evidence="14 18" id="KW-1071">Ligand-gated ion channel</keyword>
<evidence type="ECO:0000256" key="13">
    <source>
        <dbReference type="ARBA" id="ARBA00023170"/>
    </source>
</evidence>
<reference evidence="21" key="1">
    <citation type="submission" date="2025-08" db="UniProtKB">
        <authorList>
            <consortium name="Ensembl"/>
        </authorList>
    </citation>
    <scope>IDENTIFICATION</scope>
</reference>
<evidence type="ECO:0000256" key="12">
    <source>
        <dbReference type="ARBA" id="ARBA00023136"/>
    </source>
</evidence>
<keyword evidence="10 18" id="KW-1133">Transmembrane helix</keyword>
<dbReference type="GO" id="GO:0048706">
    <property type="term" value="P:embryonic skeletal system development"/>
    <property type="evidence" value="ECO:0007669"/>
    <property type="project" value="Ensembl"/>
</dbReference>
<feature type="transmembrane region" description="Helical" evidence="18">
    <location>
        <begin position="2004"/>
        <end position="2022"/>
    </location>
</feature>
<evidence type="ECO:0000256" key="1">
    <source>
        <dbReference type="ARBA" id="ARBA00004477"/>
    </source>
</evidence>
<evidence type="ECO:0000256" key="16">
    <source>
        <dbReference type="ARBA" id="ARBA00023329"/>
    </source>
</evidence>
<keyword evidence="15 18" id="KW-0407">Ion channel</keyword>
<feature type="transmembrane region" description="Helical" evidence="18">
    <location>
        <begin position="2135"/>
        <end position="2157"/>
    </location>
</feature>
<evidence type="ECO:0000313" key="21">
    <source>
        <dbReference type="Ensembl" id="ENSHBUP00000013266.1"/>
    </source>
</evidence>
<keyword evidence="7 18" id="KW-0812">Transmembrane</keyword>
<evidence type="ECO:0000256" key="3">
    <source>
        <dbReference type="ARBA" id="ARBA00009453"/>
    </source>
</evidence>
<evidence type="ECO:0000256" key="18">
    <source>
        <dbReference type="RuleBase" id="RU368044"/>
    </source>
</evidence>
<dbReference type="InterPro" id="IPR013662">
    <property type="entry name" value="RIH_assoc-dom"/>
</dbReference>
<evidence type="ECO:0000256" key="8">
    <source>
        <dbReference type="ARBA" id="ARBA00022737"/>
    </source>
</evidence>
<feature type="transmembrane region" description="Helical" evidence="18">
    <location>
        <begin position="2061"/>
        <end position="2080"/>
    </location>
</feature>
<feature type="transmembrane region" description="Helical" evidence="18">
    <location>
        <begin position="2086"/>
        <end position="2114"/>
    </location>
</feature>
<evidence type="ECO:0000313" key="22">
    <source>
        <dbReference type="Proteomes" id="UP000264840"/>
    </source>
</evidence>
<evidence type="ECO:0000256" key="6">
    <source>
        <dbReference type="ARBA" id="ARBA00022673"/>
    </source>
</evidence>
<dbReference type="PANTHER" id="PTHR45816">
    <property type="entry name" value="MIR DOMAIN-CONTAINING PROTEIN"/>
    <property type="match status" value="1"/>
</dbReference>
<dbReference type="InterPro" id="IPR014821">
    <property type="entry name" value="Ins145_P3_rcpt"/>
</dbReference>
<evidence type="ECO:0000256" key="10">
    <source>
        <dbReference type="ARBA" id="ARBA00022989"/>
    </source>
</evidence>
<keyword evidence="5 18" id="KW-0109">Calcium transport</keyword>
<dbReference type="SUPFAM" id="SSF82109">
    <property type="entry name" value="MIR domain"/>
    <property type="match status" value="2"/>
</dbReference>
<dbReference type="Proteomes" id="UP000264840">
    <property type="component" value="Unplaced"/>
</dbReference>
<feature type="domain" description="MIR" evidence="20">
    <location>
        <begin position="114"/>
        <end position="167"/>
    </location>
</feature>
<dbReference type="Pfam" id="PF00520">
    <property type="entry name" value="Ion_trans"/>
    <property type="match status" value="1"/>
</dbReference>
<dbReference type="SMART" id="SM00472">
    <property type="entry name" value="MIR"/>
    <property type="match status" value="3"/>
</dbReference>
<accession>A0A3Q3C438</accession>
<dbReference type="Ensembl" id="ENSHBUT00000020936.1">
    <property type="protein sequence ID" value="ENSHBUP00000013266.1"/>
    <property type="gene ID" value="ENSHBUG00000015173.1"/>
</dbReference>
<keyword evidence="6 18" id="KW-0107">Calcium channel</keyword>
<dbReference type="Pfam" id="PF02815">
    <property type="entry name" value="MIR"/>
    <property type="match status" value="1"/>
</dbReference>
<comment type="similarity">
    <text evidence="3 18">Belongs to the InsP3 receptor family.</text>
</comment>
<keyword evidence="4 18" id="KW-0813">Transport</keyword>
<feature type="region of interest" description="Disordered" evidence="19">
    <location>
        <begin position="1020"/>
        <end position="1044"/>
    </location>
</feature>
<dbReference type="Gene3D" id="2.80.10.50">
    <property type="match status" value="2"/>
</dbReference>
<keyword evidence="13 18" id="KW-0675">Receptor</keyword>
<comment type="subunit">
    <text evidence="18">Homotetramer.</text>
</comment>
<dbReference type="Pfam" id="PF01365">
    <property type="entry name" value="RYDR_ITPR"/>
    <property type="match status" value="1"/>
</dbReference>
<keyword evidence="18" id="KW-0106">Calcium</keyword>
<dbReference type="SUPFAM" id="SSF100909">
    <property type="entry name" value="IP3 receptor type 1 binding core, domain 2"/>
    <property type="match status" value="2"/>
</dbReference>
<dbReference type="Pfam" id="PF08454">
    <property type="entry name" value="RIH_assoc"/>
    <property type="match status" value="1"/>
</dbReference>
<evidence type="ECO:0000259" key="20">
    <source>
        <dbReference type="PROSITE" id="PS50919"/>
    </source>
</evidence>
<evidence type="ECO:0000256" key="15">
    <source>
        <dbReference type="ARBA" id="ARBA00023303"/>
    </source>
</evidence>
<protein>
    <recommendedName>
        <fullName evidence="18">Inositol 1,4,5-trisphosphate receptor</fullName>
    </recommendedName>
</protein>
<dbReference type="Gene3D" id="1.25.10.30">
    <property type="entry name" value="IP3 receptor type 1 binding core, RIH domain"/>
    <property type="match status" value="1"/>
</dbReference>
<evidence type="ECO:0000256" key="19">
    <source>
        <dbReference type="SAM" id="MobiDB-lite"/>
    </source>
</evidence>
<dbReference type="InterPro" id="IPR000493">
    <property type="entry name" value="InsP3_rcpt"/>
</dbReference>
<proteinExistence type="inferred from homology"/>
<dbReference type="PRINTS" id="PR00779">
    <property type="entry name" value="INSP3RECEPTR"/>
</dbReference>
<dbReference type="GO" id="GO:0005789">
    <property type="term" value="C:endoplasmic reticulum membrane"/>
    <property type="evidence" value="ECO:0007669"/>
    <property type="project" value="UniProtKB-SubCell"/>
</dbReference>
<dbReference type="Pfam" id="PF08709">
    <property type="entry name" value="Ins145_P3_rec"/>
    <property type="match status" value="1"/>
</dbReference>
<comment type="catalytic activity">
    <reaction evidence="17">
        <text>Ca(2+)(in) = Ca(2+)(out)</text>
        <dbReference type="Rhea" id="RHEA:29671"/>
        <dbReference type="ChEBI" id="CHEBI:29108"/>
    </reaction>
</comment>
<evidence type="ECO:0000256" key="17">
    <source>
        <dbReference type="ARBA" id="ARBA00036634"/>
    </source>
</evidence>
<feature type="transmembrane region" description="Helical" evidence="18">
    <location>
        <begin position="2247"/>
        <end position="2270"/>
    </location>
</feature>
<comment type="subcellular location">
    <subcellularLocation>
        <location evidence="2">Cytoplasmic vesicle</location>
        <location evidence="2">Secretory vesicle membrane</location>
        <topology evidence="2">Multi-pass membrane protein</topology>
    </subcellularLocation>
    <subcellularLocation>
        <location evidence="1 18">Endoplasmic reticulum membrane</location>
        <topology evidence="1 18">Multi-pass membrane protein</topology>
    </subcellularLocation>
</comment>
<dbReference type="PROSITE" id="PS50919">
    <property type="entry name" value="MIR"/>
    <property type="match status" value="2"/>
</dbReference>
<keyword evidence="8" id="KW-0677">Repeat</keyword>
<evidence type="ECO:0000256" key="5">
    <source>
        <dbReference type="ARBA" id="ARBA00022568"/>
    </source>
</evidence>
<dbReference type="GO" id="GO:0005220">
    <property type="term" value="F:inositol 1,4,5-trisphosphate-gated calcium channel activity"/>
    <property type="evidence" value="ECO:0007669"/>
    <property type="project" value="UniProtKB-UniRule"/>
</dbReference>
<dbReference type="InterPro" id="IPR016093">
    <property type="entry name" value="MIR_motif"/>
</dbReference>
<feature type="region of interest" description="Disordered" evidence="19">
    <location>
        <begin position="2415"/>
        <end position="2436"/>
    </location>
</feature>
<dbReference type="InterPro" id="IPR000699">
    <property type="entry name" value="RIH_dom"/>
</dbReference>
<keyword evidence="22" id="KW-1185">Reference proteome</keyword>
<dbReference type="OMA" id="WLMWTDK"/>
<dbReference type="InterPro" id="IPR015925">
    <property type="entry name" value="Ryanodine_IP3_receptor"/>
</dbReference>
<dbReference type="GO" id="GO:0051209">
    <property type="term" value="P:release of sequestered calcium ion into cytosol"/>
    <property type="evidence" value="ECO:0007669"/>
    <property type="project" value="UniProtKB-UniRule"/>
</dbReference>
<evidence type="ECO:0000256" key="4">
    <source>
        <dbReference type="ARBA" id="ARBA00022448"/>
    </source>
</evidence>
<evidence type="ECO:0000256" key="9">
    <source>
        <dbReference type="ARBA" id="ARBA00022824"/>
    </source>
</evidence>
<comment type="domain">
    <text evidence="18">Composed of a large N-terminal cytoplasmic domain (CD) followed by a juxtamembrane domain (JD) and a transmembrane domain (TMD).</text>
</comment>
<dbReference type="GeneTree" id="ENSGT00940000157078"/>
<dbReference type="Gene3D" id="1.10.287.70">
    <property type="match status" value="1"/>
</dbReference>
<keyword evidence="16" id="KW-0968">Cytoplasmic vesicle</keyword>
<keyword evidence="11 18" id="KW-0406">Ion transport</keyword>
<dbReference type="PANTHER" id="PTHR45816:SF1">
    <property type="entry name" value="INOSITOL 1,4,5-TRISPHOSPHATE RECEPTOR"/>
    <property type="match status" value="1"/>
</dbReference>
<evidence type="ECO:0000256" key="11">
    <source>
        <dbReference type="ARBA" id="ARBA00023065"/>
    </source>
</evidence>
<evidence type="ECO:0000256" key="14">
    <source>
        <dbReference type="ARBA" id="ARBA00023286"/>
    </source>
</evidence>
<name>A0A3Q3C438_HAPBU</name>
<evidence type="ECO:0000256" key="2">
    <source>
        <dbReference type="ARBA" id="ARBA00004638"/>
    </source>
</evidence>
<dbReference type="GO" id="GO:0070679">
    <property type="term" value="F:inositol 1,4,5 trisphosphate binding"/>
    <property type="evidence" value="ECO:0007669"/>
    <property type="project" value="UniProtKB-UniRule"/>
</dbReference>
<dbReference type="InterPro" id="IPR035910">
    <property type="entry name" value="RyR/IP3R_RIH_dom_sf"/>
</dbReference>
<feature type="transmembrane region" description="Helical" evidence="18">
    <location>
        <begin position="2034"/>
        <end position="2054"/>
    </location>
</feature>
<feature type="domain" description="MIR" evidence="20">
    <location>
        <begin position="213"/>
        <end position="269"/>
    </location>
</feature>
<dbReference type="GO" id="GO:0030658">
    <property type="term" value="C:transport vesicle membrane"/>
    <property type="evidence" value="ECO:0007669"/>
    <property type="project" value="UniProtKB-SubCell"/>
</dbReference>
<feature type="transmembrane region" description="Helical" evidence="18">
    <location>
        <begin position="1970"/>
        <end position="1992"/>
    </location>
</feature>
<reference evidence="21" key="2">
    <citation type="submission" date="2025-09" db="UniProtKB">
        <authorList>
            <consortium name="Ensembl"/>
        </authorList>
    </citation>
    <scope>IDENTIFICATION</scope>
</reference>
<dbReference type="InterPro" id="IPR005821">
    <property type="entry name" value="Ion_trans_dom"/>
</dbReference>